<protein>
    <recommendedName>
        <fullName evidence="3">Zinc-ribbon domain-containing protein</fullName>
    </recommendedName>
</protein>
<dbReference type="eggNOG" id="arCOG03748">
    <property type="taxonomic scope" value="Archaea"/>
</dbReference>
<evidence type="ECO:0000256" key="1">
    <source>
        <dbReference type="SAM" id="Coils"/>
    </source>
</evidence>
<dbReference type="Proteomes" id="UP000002613">
    <property type="component" value="Chromosome"/>
</dbReference>
<dbReference type="STRING" id="589924.Ferp_0035"/>
<keyword evidence="1" id="KW-0175">Coiled coil</keyword>
<dbReference type="InterPro" id="IPR036390">
    <property type="entry name" value="WH_DNA-bd_sf"/>
</dbReference>
<feature type="domain" description="Zinc-ribbon" evidence="3">
    <location>
        <begin position="2"/>
        <end position="24"/>
    </location>
</feature>
<organism evidence="4 5">
    <name type="scientific">Ferroglobus placidus (strain DSM 10642 / AEDII12DO)</name>
    <dbReference type="NCBI Taxonomy" id="589924"/>
    <lineage>
        <taxon>Archaea</taxon>
        <taxon>Methanobacteriati</taxon>
        <taxon>Methanobacteriota</taxon>
        <taxon>Archaeoglobi</taxon>
        <taxon>Archaeoglobales</taxon>
        <taxon>Archaeoglobaceae</taxon>
        <taxon>Ferroglobus</taxon>
    </lineage>
</organism>
<proteinExistence type="predicted"/>
<keyword evidence="5" id="KW-1185">Reference proteome</keyword>
<accession>D3S0Z1</accession>
<dbReference type="InterPro" id="IPR026870">
    <property type="entry name" value="Zinc_ribbon_dom"/>
</dbReference>
<dbReference type="PaxDb" id="589924-Ferp_0035"/>
<evidence type="ECO:0000256" key="2">
    <source>
        <dbReference type="SAM" id="MobiDB-lite"/>
    </source>
</evidence>
<evidence type="ECO:0000259" key="3">
    <source>
        <dbReference type="Pfam" id="PF13240"/>
    </source>
</evidence>
<sequence length="350" mass="39215">MFCPNCGAKVSEIHKFCYNCGQKLDFNQIETEKSVKAKKVGSKKANPRIKIKCTIQGMTRIFKPNGSYKVYNLGKLSLNEAKEILRKMPSRADFSQKLLKSIKNGEDVCPPHVIFSEGDFSLNFFTTDGKSLEVYCDGLKRLGKITFEPNKSLEVTLDEAENILEEFYNKIAKFRKVKTELSPLQIAILSAVDNGVSNSNAIAAMTGKSVFEVKENIRKLYYDGYLVAKKKGFFRKKYYYELTDKGRKTLQKDVGKVEAAVREDRDIMDNFAVAYWLWYSMNVVPDSVTSDEIVDTIGEPPATDEQIAELVSDSADHAESLAYDTDVDIGDGDHGDGDGDWGDGDADGDW</sequence>
<evidence type="ECO:0000313" key="4">
    <source>
        <dbReference type="EMBL" id="ADC64227.1"/>
    </source>
</evidence>
<dbReference type="OrthoDB" id="298062at2157"/>
<dbReference type="AlphaFoldDB" id="D3S0Z1"/>
<evidence type="ECO:0000313" key="5">
    <source>
        <dbReference type="Proteomes" id="UP000002613"/>
    </source>
</evidence>
<dbReference type="HOGENOM" id="CLU_791326_0_0_2"/>
<dbReference type="EMBL" id="CP001899">
    <property type="protein sequence ID" value="ADC64227.1"/>
    <property type="molecule type" value="Genomic_DNA"/>
</dbReference>
<dbReference type="InterPro" id="IPR036388">
    <property type="entry name" value="WH-like_DNA-bd_sf"/>
</dbReference>
<reference evidence="5" key="1">
    <citation type="submission" date="2010-02" db="EMBL/GenBank/DDBJ databases">
        <title>Complete sequence of Ferroglobus placidus DSM 10642.</title>
        <authorList>
            <consortium name="US DOE Joint Genome Institute"/>
            <person name="Lucas S."/>
            <person name="Copeland A."/>
            <person name="Lapidus A."/>
            <person name="Cheng J.-F."/>
            <person name="Bruce D."/>
            <person name="Goodwin L."/>
            <person name="Pitluck S."/>
            <person name="Saunders E."/>
            <person name="Brettin T."/>
            <person name="Detter J.C."/>
            <person name="Han C."/>
            <person name="Tapia R."/>
            <person name="Larimer F."/>
            <person name="Land M."/>
            <person name="Hauser L."/>
            <person name="Kyrpides N."/>
            <person name="Ivanova N."/>
            <person name="Holmes D."/>
            <person name="Lovley D."/>
            <person name="Kyrpides N."/>
            <person name="Anderson I.J."/>
            <person name="Woyke T."/>
        </authorList>
    </citation>
    <scope>NUCLEOTIDE SEQUENCE [LARGE SCALE GENOMIC DNA]</scope>
    <source>
        <strain evidence="5">DSM 10642 / AEDII12DO</strain>
    </source>
</reference>
<feature type="coiled-coil region" evidence="1">
    <location>
        <begin position="150"/>
        <end position="177"/>
    </location>
</feature>
<feature type="region of interest" description="Disordered" evidence="2">
    <location>
        <begin position="322"/>
        <end position="350"/>
    </location>
</feature>
<dbReference type="SUPFAM" id="SSF46785">
    <property type="entry name" value="Winged helix' DNA-binding domain"/>
    <property type="match status" value="1"/>
</dbReference>
<dbReference type="Pfam" id="PF13240">
    <property type="entry name" value="Zn_Ribbon_1"/>
    <property type="match status" value="1"/>
</dbReference>
<dbReference type="eggNOG" id="arCOG01917">
    <property type="taxonomic scope" value="Archaea"/>
</dbReference>
<dbReference type="KEGG" id="fpl:Ferp_0035"/>
<gene>
    <name evidence="4" type="ordered locus">Ferp_0035</name>
</gene>
<name>D3S0Z1_FERPA</name>
<dbReference type="Gene3D" id="1.10.10.10">
    <property type="entry name" value="Winged helix-like DNA-binding domain superfamily/Winged helix DNA-binding domain"/>
    <property type="match status" value="1"/>
</dbReference>
<reference evidence="4 5" key="2">
    <citation type="journal article" date="2011" name="Stand. Genomic Sci.">
        <title>Complete genome sequence of Ferroglobus placidus AEDII12DO.</title>
        <authorList>
            <person name="Anderson I."/>
            <person name="Risso C."/>
            <person name="Holmes D."/>
            <person name="Lucas S."/>
            <person name="Copeland A."/>
            <person name="Lapidus A."/>
            <person name="Cheng J.F."/>
            <person name="Bruce D."/>
            <person name="Goodwin L."/>
            <person name="Pitluck S."/>
            <person name="Saunders E."/>
            <person name="Brettin T."/>
            <person name="Detter J.C."/>
            <person name="Han C."/>
            <person name="Tapia R."/>
            <person name="Larimer F."/>
            <person name="Land M."/>
            <person name="Hauser L."/>
            <person name="Woyke T."/>
            <person name="Lovley D."/>
            <person name="Kyrpides N."/>
            <person name="Ivanova N."/>
        </authorList>
    </citation>
    <scope>NUCLEOTIDE SEQUENCE [LARGE SCALE GENOMIC DNA]</scope>
    <source>
        <strain evidence="5">DSM 10642 / AEDII12DO</strain>
    </source>
</reference>
<feature type="compositionally biased region" description="Acidic residues" evidence="2">
    <location>
        <begin position="338"/>
        <end position="350"/>
    </location>
</feature>